<name>A0AAD8CAF6_BIOPF</name>
<evidence type="ECO:0000313" key="1">
    <source>
        <dbReference type="EMBL" id="KAK0068977.1"/>
    </source>
</evidence>
<comment type="caution">
    <text evidence="1">The sequence shown here is derived from an EMBL/GenBank/DDBJ whole genome shotgun (WGS) entry which is preliminary data.</text>
</comment>
<organism evidence="1 3">
    <name type="scientific">Biomphalaria pfeifferi</name>
    <name type="common">Bloodfluke planorb</name>
    <name type="synonym">Freshwater snail</name>
    <dbReference type="NCBI Taxonomy" id="112525"/>
    <lineage>
        <taxon>Eukaryota</taxon>
        <taxon>Metazoa</taxon>
        <taxon>Spiralia</taxon>
        <taxon>Lophotrochozoa</taxon>
        <taxon>Mollusca</taxon>
        <taxon>Gastropoda</taxon>
        <taxon>Heterobranchia</taxon>
        <taxon>Euthyneura</taxon>
        <taxon>Panpulmonata</taxon>
        <taxon>Hygrophila</taxon>
        <taxon>Lymnaeoidea</taxon>
        <taxon>Planorbidae</taxon>
        <taxon>Biomphalaria</taxon>
    </lineage>
</organism>
<dbReference type="Proteomes" id="UP001233172">
    <property type="component" value="Unassembled WGS sequence"/>
</dbReference>
<feature type="non-terminal residue" evidence="1">
    <location>
        <position position="1"/>
    </location>
</feature>
<dbReference type="EMBL" id="JASAOG010000004">
    <property type="protein sequence ID" value="KAK0068989.1"/>
    <property type="molecule type" value="Genomic_DNA"/>
</dbReference>
<protein>
    <submittedName>
        <fullName evidence="1">F-box only protein 39-like isoform X3</fullName>
    </submittedName>
</protein>
<sequence>IHAVIRERYSLAYLQALIRYFVEQKTDKLYVSLRLANMCQIVVRLSKFSKHKDIYAAPLPRDINTAECLEFVKRWCNISVLEPL</sequence>
<reference evidence="1" key="2">
    <citation type="submission" date="2023-04" db="EMBL/GenBank/DDBJ databases">
        <authorList>
            <person name="Bu L."/>
            <person name="Lu L."/>
            <person name="Laidemitt M.R."/>
            <person name="Zhang S.M."/>
            <person name="Mutuku M."/>
            <person name="Mkoji G."/>
            <person name="Steinauer M."/>
            <person name="Loker E.S."/>
        </authorList>
    </citation>
    <scope>NUCLEOTIDE SEQUENCE</scope>
    <source>
        <strain evidence="1">KasaAsao</strain>
        <tissue evidence="1">Whole Snail</tissue>
    </source>
</reference>
<reference evidence="1" key="1">
    <citation type="journal article" date="2023" name="PLoS Negl. Trop. Dis.">
        <title>A genome sequence for Biomphalaria pfeifferi, the major vector snail for the human-infecting parasite Schistosoma mansoni.</title>
        <authorList>
            <person name="Bu L."/>
            <person name="Lu L."/>
            <person name="Laidemitt M.R."/>
            <person name="Zhang S.M."/>
            <person name="Mutuku M."/>
            <person name="Mkoji G."/>
            <person name="Steinauer M."/>
            <person name="Loker E.S."/>
        </authorList>
    </citation>
    <scope>NUCLEOTIDE SEQUENCE</scope>
    <source>
        <strain evidence="1">KasaAsao</strain>
    </source>
</reference>
<proteinExistence type="predicted"/>
<accession>A0AAD8CAF6</accession>
<dbReference type="AlphaFoldDB" id="A0AAD8CAF6"/>
<gene>
    <name evidence="1" type="ORF">Bpfe_001940</name>
    <name evidence="2" type="ORF">Bpfe_001952</name>
</gene>
<keyword evidence="3" id="KW-1185">Reference proteome</keyword>
<dbReference type="EMBL" id="JASAOG010000004">
    <property type="protein sequence ID" value="KAK0068977.1"/>
    <property type="molecule type" value="Genomic_DNA"/>
</dbReference>
<evidence type="ECO:0000313" key="3">
    <source>
        <dbReference type="Proteomes" id="UP001233172"/>
    </source>
</evidence>
<evidence type="ECO:0000313" key="2">
    <source>
        <dbReference type="EMBL" id="KAK0068989.1"/>
    </source>
</evidence>